<sequence>MPPSAKSKKPMHTCDLKFCGRSFETKSALAVHLRTCTVQEATRIQDHLYEKEQRKRRKTEARVQQDASQPVKVQKSVKPWEIPDVLGRGEEKSNSRRRQPAPLAPTFLEGFSNTPSDPLPVEDRTAQSQPGPDASQSSQPPPIGVDAFKTEFHPHSKRSTRVESFDNYGKEDARERKGKRKAHPTTDTPWEPFQTRADFEFADIALASALTRTQIERLLQLMTRCIEKEEQFTLKDFEDVSSRWEAAARNHTRFAKIEIPIAFDTMSQTVDFWYRDIWACVVEWIEDPLLAEHFRWDAVRIYKYDGKQFVRFVDEPWTANRFWEFQSLLPDNPEAKPLGLILYADTTKLSSFGTEKGHPIILRCANLVSEIRNSDGIGGGIVVGWLPIIEVSEGDKGKTQSANFKRVSWHSCFIKLLEAISRQSVDGQHIHCGDDIIRRLYPFIVILAADYEEQAVMALIRGINSLFPCPICLVPDESLGDMLHAPWPKRDMETTKQLVRQYTSAGTKKDIKRADEQLKKQGLRGIENAFWTVAFSDPFKALSWDRMHNYALGLGGKHIYPLISKYIKTVSKDAANTVDAQVSALPRWQGLYHPTKVVTVEFSDAKKFEDLMRLLLFVAHNVMYDNGGEGSCLLELLRAYQWLDFYASLDVHTEKTIALGEAALQTYAVSLNKYKAIGLDSKGWDFPKNHIHRHMFEDIISKGVTKNYNTKYDEAMHTSLKESYQFRGHFRNVADYVRSTQLYLCCSKHIKRNIETMDGAIAAALDSKPDTDYEGEDEESPTKKKAYRAPISIANVYLGAAQKPITINELQQSSSQWSCPAFFSQFLQNLQAFLNHHQAMFGQTVAHINGSTKITEYRYLKIQYESMVTWKTETDYLRCSPNFNKAPRYDCVMINSGTHIPDFAQLRLLFSFTVNNTPHLIAVVQYLDARPKVTPRTRTKDNSLQLIRLRKKNTLDFIVIRSIIRGVPLFPAFDHPDDFMVFDMIDQDMGLRAKELYENLCSA</sequence>
<dbReference type="OrthoDB" id="3239511at2759"/>
<gene>
    <name evidence="4" type="ORF">CVT24_008300</name>
</gene>
<feature type="domain" description="C2H2-type" evidence="3">
    <location>
        <begin position="12"/>
        <end position="41"/>
    </location>
</feature>
<feature type="compositionally biased region" description="Polar residues" evidence="2">
    <location>
        <begin position="126"/>
        <end position="138"/>
    </location>
</feature>
<evidence type="ECO:0000256" key="1">
    <source>
        <dbReference type="PROSITE-ProRule" id="PRU00042"/>
    </source>
</evidence>
<organism evidence="4 5">
    <name type="scientific">Panaeolus cyanescens</name>
    <dbReference type="NCBI Taxonomy" id="181874"/>
    <lineage>
        <taxon>Eukaryota</taxon>
        <taxon>Fungi</taxon>
        <taxon>Dikarya</taxon>
        <taxon>Basidiomycota</taxon>
        <taxon>Agaricomycotina</taxon>
        <taxon>Agaricomycetes</taxon>
        <taxon>Agaricomycetidae</taxon>
        <taxon>Agaricales</taxon>
        <taxon>Agaricineae</taxon>
        <taxon>Galeropsidaceae</taxon>
        <taxon>Panaeolus</taxon>
    </lineage>
</organism>
<keyword evidence="1" id="KW-0862">Zinc</keyword>
<evidence type="ECO:0000313" key="4">
    <source>
        <dbReference type="EMBL" id="PPQ82862.1"/>
    </source>
</evidence>
<keyword evidence="1" id="KW-0863">Zinc-finger</keyword>
<comment type="caution">
    <text evidence="4">The sequence shown here is derived from an EMBL/GenBank/DDBJ whole genome shotgun (WGS) entry which is preliminary data.</text>
</comment>
<dbReference type="InterPro" id="IPR013087">
    <property type="entry name" value="Znf_C2H2_type"/>
</dbReference>
<keyword evidence="5" id="KW-1185">Reference proteome</keyword>
<dbReference type="GO" id="GO:0008270">
    <property type="term" value="F:zinc ion binding"/>
    <property type="evidence" value="ECO:0007669"/>
    <property type="project" value="UniProtKB-KW"/>
</dbReference>
<evidence type="ECO:0000313" key="5">
    <source>
        <dbReference type="Proteomes" id="UP000284842"/>
    </source>
</evidence>
<dbReference type="InParanoid" id="A0A409WWH5"/>
<accession>A0A409WWH5</accession>
<reference evidence="4 5" key="1">
    <citation type="journal article" date="2018" name="Evol. Lett.">
        <title>Horizontal gene cluster transfer increased hallucinogenic mushroom diversity.</title>
        <authorList>
            <person name="Reynolds H.T."/>
            <person name="Vijayakumar V."/>
            <person name="Gluck-Thaler E."/>
            <person name="Korotkin H.B."/>
            <person name="Matheny P.B."/>
            <person name="Slot J.C."/>
        </authorList>
    </citation>
    <scope>NUCLEOTIDE SEQUENCE [LARGE SCALE GENOMIC DNA]</scope>
    <source>
        <strain evidence="4 5">2629</strain>
    </source>
</reference>
<dbReference type="Proteomes" id="UP000284842">
    <property type="component" value="Unassembled WGS sequence"/>
</dbReference>
<keyword evidence="1" id="KW-0479">Metal-binding</keyword>
<evidence type="ECO:0000259" key="3">
    <source>
        <dbReference type="PROSITE" id="PS50157"/>
    </source>
</evidence>
<dbReference type="EMBL" id="NHTK01005108">
    <property type="protein sequence ID" value="PPQ82862.1"/>
    <property type="molecule type" value="Genomic_DNA"/>
</dbReference>
<dbReference type="PROSITE" id="PS50157">
    <property type="entry name" value="ZINC_FINGER_C2H2_2"/>
    <property type="match status" value="1"/>
</dbReference>
<protein>
    <recommendedName>
        <fullName evidence="3">C2H2-type domain-containing protein</fullName>
    </recommendedName>
</protein>
<feature type="compositionally biased region" description="Basic and acidic residues" evidence="2">
    <location>
        <begin position="148"/>
        <end position="175"/>
    </location>
</feature>
<evidence type="ECO:0000256" key="2">
    <source>
        <dbReference type="SAM" id="MobiDB-lite"/>
    </source>
</evidence>
<dbReference type="Pfam" id="PF18759">
    <property type="entry name" value="Plavaka"/>
    <property type="match status" value="1"/>
</dbReference>
<dbReference type="AlphaFoldDB" id="A0A409WWH5"/>
<name>A0A409WWH5_9AGAR</name>
<feature type="region of interest" description="Disordered" evidence="2">
    <location>
        <begin position="49"/>
        <end position="192"/>
    </location>
</feature>
<proteinExistence type="predicted"/>
<dbReference type="InterPro" id="IPR041078">
    <property type="entry name" value="Plavaka"/>
</dbReference>